<feature type="region of interest" description="Disordered" evidence="2">
    <location>
        <begin position="69"/>
        <end position="91"/>
    </location>
</feature>
<evidence type="ECO:0000313" key="5">
    <source>
        <dbReference type="Proteomes" id="UP000316759"/>
    </source>
</evidence>
<dbReference type="OrthoDB" id="424249at2759"/>
<dbReference type="InterPro" id="IPR041560">
    <property type="entry name" value="Tudor_FRM1"/>
</dbReference>
<feature type="compositionally biased region" description="Polar residues" evidence="2">
    <location>
        <begin position="537"/>
        <end position="553"/>
    </location>
</feature>
<evidence type="ECO:0000256" key="1">
    <source>
        <dbReference type="PROSITE-ProRule" id="PRU00117"/>
    </source>
</evidence>
<feature type="domain" description="K Homology" evidence="3">
    <location>
        <begin position="363"/>
        <end position="476"/>
    </location>
</feature>
<dbReference type="InterPro" id="IPR004087">
    <property type="entry name" value="KH_dom"/>
</dbReference>
<dbReference type="Gene3D" id="3.30.1370.10">
    <property type="entry name" value="K Homology domain, type 1"/>
    <property type="match status" value="2"/>
</dbReference>
<organism evidence="4 5">
    <name type="scientific">Fasciola gigantica</name>
    <name type="common">Giant liver fluke</name>
    <dbReference type="NCBI Taxonomy" id="46835"/>
    <lineage>
        <taxon>Eukaryota</taxon>
        <taxon>Metazoa</taxon>
        <taxon>Spiralia</taxon>
        <taxon>Lophotrochozoa</taxon>
        <taxon>Platyhelminthes</taxon>
        <taxon>Trematoda</taxon>
        <taxon>Digenea</taxon>
        <taxon>Plagiorchiida</taxon>
        <taxon>Echinostomata</taxon>
        <taxon>Echinostomatoidea</taxon>
        <taxon>Fasciolidae</taxon>
        <taxon>Fasciola</taxon>
    </lineage>
</organism>
<sequence length="730" mass="79718">MIDVEVRGRFGQYIKAVLCNVVNDEAVVSYPQSQQEEHVRLTEVRLPPSGNGNVSVGQGAEVLFSVQETPGGDSSLSATVSEDPNIQSASSSSYKANHLELPAWWPCHVQRVRDDVAVVKLDVKPLPNASPADQAVCSQLSTITDIVNRVSLRQSVPDASHLTSDTILRHCIEIPKELADFASDTAVHAEFVKHCGGPTSLFYDAEAGCLVVLSTDKDTIDNVVLLEDTHLKMLRQKWAITRSLRQTMRTLEVNRGPENLRSTVAHSRSSGDWDSDPSVVVEKFYVPQRLMGLAIGYHGANIRAAREIPGVISVRVRETSGSNWRGGTAGVDAVCDNEDAALIIVEAKNAEAAKQARAKLEFVDLYLGVPQRYVARLIGRRTANILSVVDKSGVVSIHLDNETQCPSDEEEVLNIGHLDLNYPGPPSSDMRRIFLRAGSSQAVTQPPTDERYCGFILSGTRDSVEKARLLINFQLDYIYDLEKLEENNLEIMRSLGSDGGVGHTARSYPDGPGRFGGGGRGMNRGGSSKRPSGRGGQNYSQGSTVDNSFNSNHPSERDSNGAYAYATGRRPPRGGARPNNTDSRGRGRGRGSNRLSGDHHDWHRQTGSNGDVIDRRRGSGDSDQMDMCFATDDERTDHQPVQNEHPPRKRNDQIQSGGSRQDVDDGYRASDEYEPGENGGQPNVVPRSKAPVNAARQHGDYERGRQGSRSSRGRRMDRNRGAVSASGTYA</sequence>
<evidence type="ECO:0000313" key="4">
    <source>
        <dbReference type="EMBL" id="TPP56199.1"/>
    </source>
</evidence>
<dbReference type="GO" id="GO:0051028">
    <property type="term" value="P:mRNA transport"/>
    <property type="evidence" value="ECO:0007669"/>
    <property type="project" value="TreeGrafter"/>
</dbReference>
<feature type="compositionally biased region" description="Low complexity" evidence="2">
    <location>
        <begin position="566"/>
        <end position="581"/>
    </location>
</feature>
<feature type="compositionally biased region" description="Gly residues" evidence="2">
    <location>
        <begin position="513"/>
        <end position="524"/>
    </location>
</feature>
<dbReference type="PANTHER" id="PTHR10603">
    <property type="entry name" value="FRAGILE X MENTAL RETARDATION SYNDROME-RELATED PROTEIN"/>
    <property type="match status" value="1"/>
</dbReference>
<keyword evidence="5" id="KW-1185">Reference proteome</keyword>
<feature type="domain" description="K Homology" evidence="3">
    <location>
        <begin position="278"/>
        <end position="362"/>
    </location>
</feature>
<evidence type="ECO:0000256" key="2">
    <source>
        <dbReference type="SAM" id="MobiDB-lite"/>
    </source>
</evidence>
<dbReference type="InterPro" id="IPR040472">
    <property type="entry name" value="FMRP_KH0"/>
</dbReference>
<feature type="compositionally biased region" description="Basic and acidic residues" evidence="2">
    <location>
        <begin position="661"/>
        <end position="671"/>
    </location>
</feature>
<dbReference type="InterPro" id="IPR036612">
    <property type="entry name" value="KH_dom_type_1_sf"/>
</dbReference>
<dbReference type="STRING" id="46835.A0A504Y7T7"/>
<evidence type="ECO:0000259" key="3">
    <source>
        <dbReference type="SMART" id="SM00322"/>
    </source>
</evidence>
<dbReference type="AlphaFoldDB" id="A0A504Y7T7"/>
<keyword evidence="1" id="KW-0694">RNA-binding</keyword>
<feature type="region of interest" description="Disordered" evidence="2">
    <location>
        <begin position="496"/>
        <end position="730"/>
    </location>
</feature>
<dbReference type="EMBL" id="SUNJ01014875">
    <property type="protein sequence ID" value="TPP56199.1"/>
    <property type="molecule type" value="Genomic_DNA"/>
</dbReference>
<protein>
    <submittedName>
        <fullName evidence="4">Fragile X mental retardation protein 1</fullName>
    </submittedName>
</protein>
<dbReference type="Gene3D" id="2.30.30.140">
    <property type="match status" value="1"/>
</dbReference>
<dbReference type="PROSITE" id="PS50084">
    <property type="entry name" value="KH_TYPE_1"/>
    <property type="match status" value="2"/>
</dbReference>
<dbReference type="GO" id="GO:0048170">
    <property type="term" value="P:positive regulation of long-term neuronal synaptic plasticity"/>
    <property type="evidence" value="ECO:0007669"/>
    <property type="project" value="TreeGrafter"/>
</dbReference>
<dbReference type="GO" id="GO:0043488">
    <property type="term" value="P:regulation of mRNA stability"/>
    <property type="evidence" value="ECO:0007669"/>
    <property type="project" value="TreeGrafter"/>
</dbReference>
<dbReference type="GO" id="GO:0098793">
    <property type="term" value="C:presynapse"/>
    <property type="evidence" value="ECO:0007669"/>
    <property type="project" value="GOC"/>
</dbReference>
<proteinExistence type="predicted"/>
<dbReference type="CDD" id="cd22426">
    <property type="entry name" value="KH_I_FMR1_FXR_rpt2"/>
    <property type="match status" value="1"/>
</dbReference>
<dbReference type="Proteomes" id="UP000316759">
    <property type="component" value="Unassembled WGS sequence"/>
</dbReference>
<dbReference type="SMART" id="SM00322">
    <property type="entry name" value="KH"/>
    <property type="match status" value="2"/>
</dbReference>
<accession>A0A504Y7T7</accession>
<dbReference type="SUPFAM" id="SSF54791">
    <property type="entry name" value="Eukaryotic type KH-domain (KH-domain type I)"/>
    <property type="match status" value="1"/>
</dbReference>
<dbReference type="InterPro" id="IPR040148">
    <property type="entry name" value="FMR1"/>
</dbReference>
<dbReference type="Pfam" id="PF17904">
    <property type="entry name" value="KH_9"/>
    <property type="match status" value="1"/>
</dbReference>
<gene>
    <name evidence="4" type="ORF">FGIG_08511</name>
</gene>
<dbReference type="PANTHER" id="PTHR10603:SF7">
    <property type="entry name" value="FRAGILE X MESSENGER RIBONUCLEOPROTEIN 1 HOMOLOG"/>
    <property type="match status" value="1"/>
</dbReference>
<dbReference type="GO" id="GO:0003730">
    <property type="term" value="F:mRNA 3'-UTR binding"/>
    <property type="evidence" value="ECO:0007669"/>
    <property type="project" value="TreeGrafter"/>
</dbReference>
<reference evidence="4 5" key="1">
    <citation type="submission" date="2019-04" db="EMBL/GenBank/DDBJ databases">
        <title>Annotation for the trematode Fasciola gigantica.</title>
        <authorList>
            <person name="Choi Y.-J."/>
        </authorList>
    </citation>
    <scope>NUCLEOTIDE SEQUENCE [LARGE SCALE GENOMIC DNA]</scope>
    <source>
        <strain evidence="4">Uganda_cow_1</strain>
    </source>
</reference>
<dbReference type="GO" id="GO:0048513">
    <property type="term" value="P:animal organ development"/>
    <property type="evidence" value="ECO:0007669"/>
    <property type="project" value="TreeGrafter"/>
</dbReference>
<dbReference type="GO" id="GO:0045727">
    <property type="term" value="P:positive regulation of translation"/>
    <property type="evidence" value="ECO:0007669"/>
    <property type="project" value="TreeGrafter"/>
</dbReference>
<dbReference type="Pfam" id="PF18336">
    <property type="entry name" value="Tudor_FRX1"/>
    <property type="match status" value="1"/>
</dbReference>
<dbReference type="GO" id="GO:0005634">
    <property type="term" value="C:nucleus"/>
    <property type="evidence" value="ECO:0007669"/>
    <property type="project" value="TreeGrafter"/>
</dbReference>
<name>A0A504Y7T7_FASGI</name>
<dbReference type="GO" id="GO:0010494">
    <property type="term" value="C:cytoplasmic stress granule"/>
    <property type="evidence" value="ECO:0007669"/>
    <property type="project" value="TreeGrafter"/>
</dbReference>
<dbReference type="GO" id="GO:0099577">
    <property type="term" value="P:regulation of translation at presynapse, modulating synaptic transmission"/>
    <property type="evidence" value="ECO:0007669"/>
    <property type="project" value="TreeGrafter"/>
</dbReference>
<comment type="caution">
    <text evidence="4">The sequence shown here is derived from an EMBL/GenBank/DDBJ whole genome shotgun (WGS) entry which is preliminary data.</text>
</comment>
<dbReference type="GO" id="GO:0045182">
    <property type="term" value="F:translation regulator activity"/>
    <property type="evidence" value="ECO:0007669"/>
    <property type="project" value="TreeGrafter"/>
</dbReference>
<dbReference type="GO" id="GO:0043005">
    <property type="term" value="C:neuron projection"/>
    <property type="evidence" value="ECO:0007669"/>
    <property type="project" value="TreeGrafter"/>
</dbReference>